<sequence>MSVQLGELEEEPVHVVLRFRVGFEGEEAARGSVISIPGYIISVRSWSLSAVAATVMAWQAICSVLFKLYGLWLSYGPPIGSDDTHPLASVNVRGTGPESPTQTLIKILKTLPSVYLSDISLVSHLFRDLTAPVRFSTFYLRPGVHIELSTSGTSLRQQLDCLAFWFSDSMAPFIREGFISLYYTSLNWSLRHPTCHWVLQSLKQFPGSKPTLFIVQYIVPPIGGAGRSRVAGLAHLQKLEINGGKPSSSTDPAVPLLKIPHFSYGANARLACPLPRSLRAECLPQRLVSCGRDISCAAGAHLESYRGPAALLPLVPAGSAPEALTVTQGSAANALEALRAAMRPHFVTSLSKGVWLYSRIIRHGALLEHIPAQNVATTTPVLFNRGTKPLWVSTILTGTTKSDAPDLRNDCEPAQVWTLRAQWGVPGPVPPKLFMCLAPFSLRRSISTFFSHSARSPL</sequence>
<gene>
    <name evidence="1" type="ORF">DFH08DRAFT_802270</name>
</gene>
<name>A0AAD7AIA5_9AGAR</name>
<reference evidence="1" key="1">
    <citation type="submission" date="2023-03" db="EMBL/GenBank/DDBJ databases">
        <title>Massive genome expansion in bonnet fungi (Mycena s.s.) driven by repeated elements and novel gene families across ecological guilds.</title>
        <authorList>
            <consortium name="Lawrence Berkeley National Laboratory"/>
            <person name="Harder C.B."/>
            <person name="Miyauchi S."/>
            <person name="Viragh M."/>
            <person name="Kuo A."/>
            <person name="Thoen E."/>
            <person name="Andreopoulos B."/>
            <person name="Lu D."/>
            <person name="Skrede I."/>
            <person name="Drula E."/>
            <person name="Henrissat B."/>
            <person name="Morin E."/>
            <person name="Kohler A."/>
            <person name="Barry K."/>
            <person name="LaButti K."/>
            <person name="Morin E."/>
            <person name="Salamov A."/>
            <person name="Lipzen A."/>
            <person name="Mereny Z."/>
            <person name="Hegedus B."/>
            <person name="Baldrian P."/>
            <person name="Stursova M."/>
            <person name="Weitz H."/>
            <person name="Taylor A."/>
            <person name="Grigoriev I.V."/>
            <person name="Nagy L.G."/>
            <person name="Martin F."/>
            <person name="Kauserud H."/>
        </authorList>
    </citation>
    <scope>NUCLEOTIDE SEQUENCE</scope>
    <source>
        <strain evidence="1">CBHHK002</strain>
    </source>
</reference>
<comment type="caution">
    <text evidence="1">The sequence shown here is derived from an EMBL/GenBank/DDBJ whole genome shotgun (WGS) entry which is preliminary data.</text>
</comment>
<proteinExistence type="predicted"/>
<accession>A0AAD7AIA5</accession>
<dbReference type="EMBL" id="JARIHO010000007">
    <property type="protein sequence ID" value="KAJ7358441.1"/>
    <property type="molecule type" value="Genomic_DNA"/>
</dbReference>
<dbReference type="Proteomes" id="UP001218218">
    <property type="component" value="Unassembled WGS sequence"/>
</dbReference>
<evidence type="ECO:0008006" key="3">
    <source>
        <dbReference type="Google" id="ProtNLM"/>
    </source>
</evidence>
<keyword evidence="2" id="KW-1185">Reference proteome</keyword>
<evidence type="ECO:0000313" key="1">
    <source>
        <dbReference type="EMBL" id="KAJ7358441.1"/>
    </source>
</evidence>
<evidence type="ECO:0000313" key="2">
    <source>
        <dbReference type="Proteomes" id="UP001218218"/>
    </source>
</evidence>
<organism evidence="1 2">
    <name type="scientific">Mycena albidolilacea</name>
    <dbReference type="NCBI Taxonomy" id="1033008"/>
    <lineage>
        <taxon>Eukaryota</taxon>
        <taxon>Fungi</taxon>
        <taxon>Dikarya</taxon>
        <taxon>Basidiomycota</taxon>
        <taxon>Agaricomycotina</taxon>
        <taxon>Agaricomycetes</taxon>
        <taxon>Agaricomycetidae</taxon>
        <taxon>Agaricales</taxon>
        <taxon>Marasmiineae</taxon>
        <taxon>Mycenaceae</taxon>
        <taxon>Mycena</taxon>
    </lineage>
</organism>
<protein>
    <recommendedName>
        <fullName evidence="3">F-box domain-containing protein</fullName>
    </recommendedName>
</protein>
<dbReference type="AlphaFoldDB" id="A0AAD7AIA5"/>